<gene>
    <name evidence="1" type="ORF">ACFOMD_07435</name>
</gene>
<evidence type="ECO:0008006" key="3">
    <source>
        <dbReference type="Google" id="ProtNLM"/>
    </source>
</evidence>
<protein>
    <recommendedName>
        <fullName evidence="3">Lipoprotein</fullName>
    </recommendedName>
</protein>
<name>A0ABV7X8H7_9SPHN</name>
<dbReference type="PROSITE" id="PS51257">
    <property type="entry name" value="PROKAR_LIPOPROTEIN"/>
    <property type="match status" value="1"/>
</dbReference>
<dbReference type="Proteomes" id="UP001595615">
    <property type="component" value="Unassembled WGS sequence"/>
</dbReference>
<dbReference type="RefSeq" id="WP_380859183.1">
    <property type="nucleotide sequence ID" value="NZ_JBHRXV010000004.1"/>
</dbReference>
<dbReference type="EMBL" id="JBHRXV010000004">
    <property type="protein sequence ID" value="MFC3712396.1"/>
    <property type="molecule type" value="Genomic_DNA"/>
</dbReference>
<organism evidence="1 2">
    <name type="scientific">Sphingoaurantiacus capsulatus</name>
    <dbReference type="NCBI Taxonomy" id="1771310"/>
    <lineage>
        <taxon>Bacteria</taxon>
        <taxon>Pseudomonadati</taxon>
        <taxon>Pseudomonadota</taxon>
        <taxon>Alphaproteobacteria</taxon>
        <taxon>Sphingomonadales</taxon>
        <taxon>Sphingosinicellaceae</taxon>
        <taxon>Sphingoaurantiacus</taxon>
    </lineage>
</organism>
<sequence>MNLRHAGLAAFVLLAGCGYAGPDSLRATRPAYNLAIQSTNDQELLLNLVRLRYRDTTYFTSVERIAATLELNRSIGGQGAISRTSSTAVKDTIARTLTLGPGSVSLNEKPTIFYAPLEGEKFVRQMMTPMNPDLLLLLARSGWSIDRVFSIGVQEMNGLKNAPTASGPAPSREPEFRDFREAVRLLRLMQRDGKLDLVRAKGSDGIELRFTRGAATTPEALRFKQLANLAPEAEAYRILIAAEAPDNATLAITTRPVMSALHFLSTGVEVPASDIAAGRVRATTKADGSAFDWQEMLEGLFRVRSSKSAPEDSATAVEYRGTWFYIPDDDLEAKSTFVLLTQIIALHSAPPSGAPPISYSIGK</sequence>
<evidence type="ECO:0000313" key="2">
    <source>
        <dbReference type="Proteomes" id="UP001595615"/>
    </source>
</evidence>
<reference evidence="2" key="1">
    <citation type="journal article" date="2019" name="Int. J. Syst. Evol. Microbiol.">
        <title>The Global Catalogue of Microorganisms (GCM) 10K type strain sequencing project: providing services to taxonomists for standard genome sequencing and annotation.</title>
        <authorList>
            <consortium name="The Broad Institute Genomics Platform"/>
            <consortium name="The Broad Institute Genome Sequencing Center for Infectious Disease"/>
            <person name="Wu L."/>
            <person name="Ma J."/>
        </authorList>
    </citation>
    <scope>NUCLEOTIDE SEQUENCE [LARGE SCALE GENOMIC DNA]</scope>
    <source>
        <strain evidence="2">KCTC 42644</strain>
    </source>
</reference>
<accession>A0ABV7X8H7</accession>
<proteinExistence type="predicted"/>
<comment type="caution">
    <text evidence="1">The sequence shown here is derived from an EMBL/GenBank/DDBJ whole genome shotgun (WGS) entry which is preliminary data.</text>
</comment>
<keyword evidence="2" id="KW-1185">Reference proteome</keyword>
<evidence type="ECO:0000313" key="1">
    <source>
        <dbReference type="EMBL" id="MFC3712396.1"/>
    </source>
</evidence>